<keyword evidence="3" id="KW-1185">Reference proteome</keyword>
<sequence>MSTNKLTIVPVKLDPLSTESSSFPSSRMTAAPACIVKMGVAEVTFYHGVNEHIIQTVMKELKSR</sequence>
<name>A0A0N0CWN6_9BACI</name>
<gene>
    <name evidence="2" type="ORF">ADM90_09080</name>
    <name evidence="1" type="ORF">ADM90_13980</name>
</gene>
<accession>A0A0N0CWN6</accession>
<dbReference type="OrthoDB" id="2736337at2"/>
<dbReference type="EMBL" id="LGCI01000005">
    <property type="protein sequence ID" value="KOY83405.1"/>
    <property type="molecule type" value="Genomic_DNA"/>
</dbReference>
<comment type="caution">
    <text evidence="2">The sequence shown here is derived from an EMBL/GenBank/DDBJ whole genome shotgun (WGS) entry which is preliminary data.</text>
</comment>
<evidence type="ECO:0000313" key="1">
    <source>
        <dbReference type="EMBL" id="KOY81518.1"/>
    </source>
</evidence>
<proteinExistence type="predicted"/>
<reference evidence="2 3" key="1">
    <citation type="submission" date="2015-07" db="EMBL/GenBank/DDBJ databases">
        <title>Genome sequencing project for genomic taxonomy and phylogenomics of Bacillus-like bacteria.</title>
        <authorList>
            <person name="Liu B."/>
            <person name="Wang J."/>
            <person name="Zhu Y."/>
            <person name="Liu G."/>
            <person name="Chen Q."/>
            <person name="Chen Z."/>
            <person name="Che J."/>
            <person name="Ge C."/>
            <person name="Shi H."/>
            <person name="Pan Z."/>
            <person name="Liu X."/>
        </authorList>
    </citation>
    <scope>NUCLEOTIDE SEQUENCE [LARGE SCALE GENOMIC DNA]</scope>
    <source>
        <strain evidence="2 3">DSM 54</strain>
    </source>
</reference>
<dbReference type="EMBL" id="LGCI01000009">
    <property type="protein sequence ID" value="KOY81518.1"/>
    <property type="molecule type" value="Genomic_DNA"/>
</dbReference>
<evidence type="ECO:0000313" key="2">
    <source>
        <dbReference type="EMBL" id="KOY83405.1"/>
    </source>
</evidence>
<dbReference type="RefSeq" id="WP_053994648.1">
    <property type="nucleotide sequence ID" value="NZ_CP065643.1"/>
</dbReference>
<protein>
    <submittedName>
        <fullName evidence="2">Uncharacterized protein</fullName>
    </submittedName>
</protein>
<dbReference type="AlphaFoldDB" id="A0A0N0CWN6"/>
<organism evidence="2 3">
    <name type="scientific">Lysinibacillus macroides</name>
    <dbReference type="NCBI Taxonomy" id="33935"/>
    <lineage>
        <taxon>Bacteria</taxon>
        <taxon>Bacillati</taxon>
        <taxon>Bacillota</taxon>
        <taxon>Bacilli</taxon>
        <taxon>Bacillales</taxon>
        <taxon>Bacillaceae</taxon>
        <taxon>Lysinibacillus</taxon>
    </lineage>
</organism>
<evidence type="ECO:0000313" key="3">
    <source>
        <dbReference type="Proteomes" id="UP000037977"/>
    </source>
</evidence>
<dbReference type="STRING" id="33935.ADM90_09080"/>
<dbReference type="Proteomes" id="UP000037977">
    <property type="component" value="Unassembled WGS sequence"/>
</dbReference>